<keyword evidence="2" id="KW-1185">Reference proteome</keyword>
<evidence type="ECO:0000313" key="2">
    <source>
        <dbReference type="Proteomes" id="UP000789704"/>
    </source>
</evidence>
<evidence type="ECO:0000313" key="1">
    <source>
        <dbReference type="EMBL" id="CAG4914581.1"/>
    </source>
</evidence>
<protein>
    <recommendedName>
        <fullName evidence="3">ADP-heptose--LPS heptosyltransferase</fullName>
    </recommendedName>
</protein>
<reference evidence="1" key="1">
    <citation type="submission" date="2021-04" db="EMBL/GenBank/DDBJ databases">
        <authorList>
            <person name="Vanwijnsberghe S."/>
        </authorList>
    </citation>
    <scope>NUCLEOTIDE SEQUENCE</scope>
    <source>
        <strain evidence="1">LMG 31841</strain>
    </source>
</reference>
<dbReference type="SUPFAM" id="SSF53756">
    <property type="entry name" value="UDP-Glycosyltransferase/glycogen phosphorylase"/>
    <property type="match status" value="1"/>
</dbReference>
<comment type="caution">
    <text evidence="1">The sequence shown here is derived from an EMBL/GenBank/DDBJ whole genome shotgun (WGS) entry which is preliminary data.</text>
</comment>
<organism evidence="1 2">
    <name type="scientific">Paraburkholderia saeva</name>
    <dbReference type="NCBI Taxonomy" id="2777537"/>
    <lineage>
        <taxon>Bacteria</taxon>
        <taxon>Pseudomonadati</taxon>
        <taxon>Pseudomonadota</taxon>
        <taxon>Betaproteobacteria</taxon>
        <taxon>Burkholderiales</taxon>
        <taxon>Burkholderiaceae</taxon>
        <taxon>Paraburkholderia</taxon>
    </lineage>
</organism>
<dbReference type="AlphaFoldDB" id="A0A9N8X4Q8"/>
<gene>
    <name evidence="1" type="ORF">LMG31841_04390</name>
</gene>
<sequence>MRSIPQRVRADLVERLVQRYDLPVLGFGPVKHARYIDVQPASTDTAHFLALIRGARCVMSGDTAAVHAAAGFDVPTIAFFTTIEPALRVRDYPACHAIELPVPQLRGIHASSQARDIVLVERAYDGLPGGTFPLPELAGSNL</sequence>
<evidence type="ECO:0008006" key="3">
    <source>
        <dbReference type="Google" id="ProtNLM"/>
    </source>
</evidence>
<proteinExistence type="predicted"/>
<name>A0A9N8X4Q8_9BURK</name>
<dbReference type="EMBL" id="CAJQZC010000009">
    <property type="protein sequence ID" value="CAG4914581.1"/>
    <property type="molecule type" value="Genomic_DNA"/>
</dbReference>
<dbReference type="Proteomes" id="UP000789704">
    <property type="component" value="Unassembled WGS sequence"/>
</dbReference>
<accession>A0A9N8X4Q8</accession>
<dbReference type="Gene3D" id="3.40.50.2000">
    <property type="entry name" value="Glycogen Phosphorylase B"/>
    <property type="match status" value="1"/>
</dbReference>